<feature type="domain" description="Acyl-CoA dehydrogenase/oxidase C-terminal" evidence="7">
    <location>
        <begin position="238"/>
        <end position="385"/>
    </location>
</feature>
<dbReference type="Pfam" id="PF02771">
    <property type="entry name" value="Acyl-CoA_dh_N"/>
    <property type="match status" value="1"/>
</dbReference>
<dbReference type="Pfam" id="PF02770">
    <property type="entry name" value="Acyl-CoA_dh_M"/>
    <property type="match status" value="1"/>
</dbReference>
<dbReference type="GO" id="GO:0003995">
    <property type="term" value="F:acyl-CoA dehydrogenase activity"/>
    <property type="evidence" value="ECO:0007669"/>
    <property type="project" value="TreeGrafter"/>
</dbReference>
<dbReference type="InterPro" id="IPR013786">
    <property type="entry name" value="AcylCoA_DH/ox_N"/>
</dbReference>
<accession>A0A370P1K7</accession>
<protein>
    <submittedName>
        <fullName evidence="10">Acyl-CoA dehydrogenase</fullName>
    </submittedName>
</protein>
<dbReference type="PANTHER" id="PTHR48083:SF13">
    <property type="entry name" value="ACYL-COA DEHYDROGENASE FAMILY MEMBER 11"/>
    <property type="match status" value="1"/>
</dbReference>
<name>A0A370P1K7_9BURK</name>
<evidence type="ECO:0000313" key="11">
    <source>
        <dbReference type="Proteomes" id="UP000255165"/>
    </source>
</evidence>
<dbReference type="GO" id="GO:0033539">
    <property type="term" value="P:fatty acid beta-oxidation using acyl-CoA dehydrogenase"/>
    <property type="evidence" value="ECO:0007669"/>
    <property type="project" value="TreeGrafter"/>
</dbReference>
<dbReference type="Gene3D" id="1.10.540.10">
    <property type="entry name" value="Acyl-CoA dehydrogenase/oxidase, N-terminal domain"/>
    <property type="match status" value="1"/>
</dbReference>
<evidence type="ECO:0000256" key="3">
    <source>
        <dbReference type="ARBA" id="ARBA00011738"/>
    </source>
</evidence>
<dbReference type="CDD" id="cd00567">
    <property type="entry name" value="ACAD"/>
    <property type="match status" value="1"/>
</dbReference>
<dbReference type="SUPFAM" id="SSF56645">
    <property type="entry name" value="Acyl-CoA dehydrogenase NM domain-like"/>
    <property type="match status" value="1"/>
</dbReference>
<keyword evidence="11" id="KW-1185">Reference proteome</keyword>
<dbReference type="Pfam" id="PF00441">
    <property type="entry name" value="Acyl-CoA_dh_1"/>
    <property type="match status" value="1"/>
</dbReference>
<evidence type="ECO:0000256" key="2">
    <source>
        <dbReference type="ARBA" id="ARBA00009347"/>
    </source>
</evidence>
<keyword evidence="6" id="KW-0560">Oxidoreductase</keyword>
<dbReference type="RefSeq" id="WP_115013025.1">
    <property type="nucleotide sequence ID" value="NZ_QKWJ01000002.1"/>
</dbReference>
<keyword evidence="4" id="KW-0285">Flavoprotein</keyword>
<evidence type="ECO:0000313" key="10">
    <source>
        <dbReference type="EMBL" id="RDK11751.1"/>
    </source>
</evidence>
<evidence type="ECO:0000259" key="8">
    <source>
        <dbReference type="Pfam" id="PF02770"/>
    </source>
</evidence>
<dbReference type="InterPro" id="IPR046373">
    <property type="entry name" value="Acyl-CoA_Oxase/DH_mid-dom_sf"/>
</dbReference>
<dbReference type="SUPFAM" id="SSF47203">
    <property type="entry name" value="Acyl-CoA dehydrogenase C-terminal domain-like"/>
    <property type="match status" value="1"/>
</dbReference>
<dbReference type="InterPro" id="IPR009075">
    <property type="entry name" value="AcylCo_DH/oxidase_C"/>
</dbReference>
<evidence type="ECO:0000256" key="6">
    <source>
        <dbReference type="ARBA" id="ARBA00023002"/>
    </source>
</evidence>
<gene>
    <name evidence="10" type="ORF">DN412_02275</name>
</gene>
<organism evidence="10 11">
    <name type="scientific">Cupriavidus lacunae</name>
    <dbReference type="NCBI Taxonomy" id="2666307"/>
    <lineage>
        <taxon>Bacteria</taxon>
        <taxon>Pseudomonadati</taxon>
        <taxon>Pseudomonadota</taxon>
        <taxon>Betaproteobacteria</taxon>
        <taxon>Burkholderiales</taxon>
        <taxon>Burkholderiaceae</taxon>
        <taxon>Cupriavidus</taxon>
    </lineage>
</organism>
<dbReference type="AlphaFoldDB" id="A0A370P1K7"/>
<dbReference type="GO" id="GO:0050660">
    <property type="term" value="F:flavin adenine dinucleotide binding"/>
    <property type="evidence" value="ECO:0007669"/>
    <property type="project" value="InterPro"/>
</dbReference>
<comment type="subunit">
    <text evidence="3">Homodimer.</text>
</comment>
<feature type="domain" description="Acyl-CoA dehydrogenase/oxidase N-terminal" evidence="9">
    <location>
        <begin position="7"/>
        <end position="123"/>
    </location>
</feature>
<dbReference type="InterPro" id="IPR036250">
    <property type="entry name" value="AcylCo_DH-like_C"/>
</dbReference>
<dbReference type="InterPro" id="IPR009100">
    <property type="entry name" value="AcylCoA_DH/oxidase_NM_dom_sf"/>
</dbReference>
<evidence type="ECO:0000256" key="5">
    <source>
        <dbReference type="ARBA" id="ARBA00022827"/>
    </source>
</evidence>
<evidence type="ECO:0000256" key="4">
    <source>
        <dbReference type="ARBA" id="ARBA00022630"/>
    </source>
</evidence>
<dbReference type="Gene3D" id="1.20.140.10">
    <property type="entry name" value="Butyryl-CoA Dehydrogenase, subunit A, domain 3"/>
    <property type="match status" value="1"/>
</dbReference>
<dbReference type="GO" id="GO:0005737">
    <property type="term" value="C:cytoplasm"/>
    <property type="evidence" value="ECO:0007669"/>
    <property type="project" value="TreeGrafter"/>
</dbReference>
<evidence type="ECO:0000259" key="7">
    <source>
        <dbReference type="Pfam" id="PF00441"/>
    </source>
</evidence>
<dbReference type="PANTHER" id="PTHR48083">
    <property type="entry name" value="MEDIUM-CHAIN SPECIFIC ACYL-COA DEHYDROGENASE, MITOCHONDRIAL-RELATED"/>
    <property type="match status" value="1"/>
</dbReference>
<proteinExistence type="inferred from homology"/>
<dbReference type="InterPro" id="IPR006091">
    <property type="entry name" value="Acyl-CoA_Oxase/DH_mid-dom"/>
</dbReference>
<feature type="domain" description="Acyl-CoA oxidase/dehydrogenase middle" evidence="8">
    <location>
        <begin position="128"/>
        <end position="209"/>
    </location>
</feature>
<comment type="similarity">
    <text evidence="2">Belongs to the acyl-CoA dehydrogenase family.</text>
</comment>
<sequence length="405" mass="44014">MFTACPTERSRVIADRVERFVREIVVPYERDPRCEAHGPTVGLVAELRDKARAAGVMTPHILPDGSHLTQLETAAVLKRSGLSPLGPVAVNTMAPDEGNMFLLGKVATAAQKQRFLEPLVSGEARSAFFMTEPAEEGGAGSDPSMLQTTAVRDGNDWVIRGRKKFITGAEGAQVGILMARTGDGERAQATMFLVDLPHPAIRIERLLDTIDSSMPGGHAQVLIDDLRVPQDQVLGEVNEGFRYAQVRLSPARLSHCMRWFGGVARADEIARAYATTRKAFGKLLIDHEGVGFMLAENLIDLQQAALMIDWCAGVLDGGSLGTAESSMAKVAVSDALFRVADRCVQIMGGMGVSRDTIVEQIFREVRAFRIYDGPTEVHKWSLAKKIKRDTLVPIMADHHDSTGAA</sequence>
<comment type="caution">
    <text evidence="10">The sequence shown here is derived from an EMBL/GenBank/DDBJ whole genome shotgun (WGS) entry which is preliminary data.</text>
</comment>
<dbReference type="Proteomes" id="UP000255165">
    <property type="component" value="Unassembled WGS sequence"/>
</dbReference>
<dbReference type="InterPro" id="IPR050741">
    <property type="entry name" value="Acyl-CoA_dehydrogenase"/>
</dbReference>
<dbReference type="Gene3D" id="2.40.110.10">
    <property type="entry name" value="Butyryl-CoA Dehydrogenase, subunit A, domain 2"/>
    <property type="match status" value="1"/>
</dbReference>
<comment type="cofactor">
    <cofactor evidence="1">
        <name>FAD</name>
        <dbReference type="ChEBI" id="CHEBI:57692"/>
    </cofactor>
</comment>
<evidence type="ECO:0000256" key="1">
    <source>
        <dbReference type="ARBA" id="ARBA00001974"/>
    </source>
</evidence>
<keyword evidence="5" id="KW-0274">FAD</keyword>
<evidence type="ECO:0000259" key="9">
    <source>
        <dbReference type="Pfam" id="PF02771"/>
    </source>
</evidence>
<dbReference type="EMBL" id="QKWJ01000002">
    <property type="protein sequence ID" value="RDK11751.1"/>
    <property type="molecule type" value="Genomic_DNA"/>
</dbReference>
<dbReference type="InterPro" id="IPR037069">
    <property type="entry name" value="AcylCoA_DH/ox_N_sf"/>
</dbReference>
<reference evidence="10 11" key="1">
    <citation type="submission" date="2018-06" db="EMBL/GenBank/DDBJ databases">
        <authorList>
            <person name="Feng T."/>
            <person name="Jeon C.O."/>
        </authorList>
    </citation>
    <scope>NUCLEOTIDE SEQUENCE [LARGE SCALE GENOMIC DNA]</scope>
    <source>
        <strain evidence="10 11">S23</strain>
    </source>
</reference>